<dbReference type="SUPFAM" id="SSF54637">
    <property type="entry name" value="Thioesterase/thiol ester dehydrase-isomerase"/>
    <property type="match status" value="1"/>
</dbReference>
<dbReference type="Proteomes" id="UP000199377">
    <property type="component" value="Unassembled WGS sequence"/>
</dbReference>
<organism evidence="1 2">
    <name type="scientific">Albimonas pacifica</name>
    <dbReference type="NCBI Taxonomy" id="1114924"/>
    <lineage>
        <taxon>Bacteria</taxon>
        <taxon>Pseudomonadati</taxon>
        <taxon>Pseudomonadota</taxon>
        <taxon>Alphaproteobacteria</taxon>
        <taxon>Rhodobacterales</taxon>
        <taxon>Paracoccaceae</taxon>
        <taxon>Albimonas</taxon>
    </lineage>
</organism>
<evidence type="ECO:0000313" key="2">
    <source>
        <dbReference type="Proteomes" id="UP000199377"/>
    </source>
</evidence>
<dbReference type="CDD" id="cd03443">
    <property type="entry name" value="PaaI_thioesterase"/>
    <property type="match status" value="1"/>
</dbReference>
<dbReference type="STRING" id="1114924.SAMN05216258_104244"/>
<gene>
    <name evidence="1" type="ORF">SAMN05216258_104244</name>
</gene>
<dbReference type="RefSeq" id="WP_143103295.1">
    <property type="nucleotide sequence ID" value="NZ_FOQH01000004.1"/>
</dbReference>
<protein>
    <submittedName>
        <fullName evidence="1">Uncharacterized domain 1-containing protein</fullName>
    </submittedName>
</protein>
<sequence>MTTPMRLEGEIAFEVTSVGPERSLGEMPVQPGILNPFGTVHAGALIWFADVLATRHVFGAGEVEAGMASFPVAVTLNAQLLSNRSDGVLSGEARWVKQGRRVSTVRTLVTGPDGKVLLDLTSTHVSAR</sequence>
<evidence type="ECO:0000313" key="1">
    <source>
        <dbReference type="EMBL" id="SFI09801.1"/>
    </source>
</evidence>
<accession>A0A1I3FFU7</accession>
<dbReference type="InterPro" id="IPR029069">
    <property type="entry name" value="HotDog_dom_sf"/>
</dbReference>
<name>A0A1I3FFU7_9RHOB</name>
<dbReference type="EMBL" id="FOQH01000004">
    <property type="protein sequence ID" value="SFI09801.1"/>
    <property type="molecule type" value="Genomic_DNA"/>
</dbReference>
<dbReference type="AlphaFoldDB" id="A0A1I3FFU7"/>
<reference evidence="1 2" key="1">
    <citation type="submission" date="2016-10" db="EMBL/GenBank/DDBJ databases">
        <authorList>
            <person name="de Groot N.N."/>
        </authorList>
    </citation>
    <scope>NUCLEOTIDE SEQUENCE [LARGE SCALE GENOMIC DNA]</scope>
    <source>
        <strain evidence="1 2">CGMCC 1.11030</strain>
    </source>
</reference>
<proteinExistence type="predicted"/>
<keyword evidence="2" id="KW-1185">Reference proteome</keyword>
<dbReference type="OrthoDB" id="9813282at2"/>
<dbReference type="Gene3D" id="3.10.129.10">
    <property type="entry name" value="Hotdog Thioesterase"/>
    <property type="match status" value="1"/>
</dbReference>